<organism evidence="4 5">
    <name type="scientific">Actinacidiphila bryophytorum</name>
    <dbReference type="NCBI Taxonomy" id="1436133"/>
    <lineage>
        <taxon>Bacteria</taxon>
        <taxon>Bacillati</taxon>
        <taxon>Actinomycetota</taxon>
        <taxon>Actinomycetes</taxon>
        <taxon>Kitasatosporales</taxon>
        <taxon>Streptomycetaceae</taxon>
        <taxon>Actinacidiphila</taxon>
    </lineage>
</organism>
<dbReference type="Pfam" id="PF13489">
    <property type="entry name" value="Methyltransf_23"/>
    <property type="match status" value="1"/>
</dbReference>
<name>A0A9W4H6W0_9ACTN</name>
<dbReference type="InterPro" id="IPR029063">
    <property type="entry name" value="SAM-dependent_MTases_sf"/>
</dbReference>
<proteinExistence type="predicted"/>
<dbReference type="PANTHER" id="PTHR44942">
    <property type="entry name" value="METHYLTRANSF_11 DOMAIN-CONTAINING PROTEIN"/>
    <property type="match status" value="1"/>
</dbReference>
<protein>
    <submittedName>
        <fullName evidence="4">Methyltransferase domain-containing protein</fullName>
    </submittedName>
</protein>
<dbReference type="GO" id="GO:0032259">
    <property type="term" value="P:methylation"/>
    <property type="evidence" value="ECO:0007669"/>
    <property type="project" value="UniProtKB-KW"/>
</dbReference>
<dbReference type="GO" id="GO:0008168">
    <property type="term" value="F:methyltransferase activity"/>
    <property type="evidence" value="ECO:0007669"/>
    <property type="project" value="UniProtKB-KW"/>
</dbReference>
<dbReference type="SUPFAM" id="SSF53335">
    <property type="entry name" value="S-adenosyl-L-methionine-dependent methyltransferases"/>
    <property type="match status" value="1"/>
</dbReference>
<dbReference type="Proteomes" id="UP001153328">
    <property type="component" value="Unassembled WGS sequence"/>
</dbReference>
<evidence type="ECO:0000313" key="5">
    <source>
        <dbReference type="Proteomes" id="UP001153328"/>
    </source>
</evidence>
<dbReference type="InterPro" id="IPR051052">
    <property type="entry name" value="Diverse_substrate_MTase"/>
</dbReference>
<sequence>MPTVPFSGNRPPHRERGAAESFGADTERYERTRPGYPDALIAAVTAAAPGPDLLDVGCGTGIAARQFRAAGCRVLGVDPDPRMVRAAAADGLDAEVAAFESWDPAGRRFDAVVAGQAWHWIDPAAGAERAALALRPGGLLAPFWNVARLPQDLAEAVRAVYARVLPDAPVYRRVQPGLDAYVPILDTAADGIRRAGAFTEPERWRFDWQRAYTRDEWLDQVPTFGGHSGFPPGVLAALLSGIGEAVDAAGGGFTVDYAAVALAATRLPAA</sequence>
<reference evidence="4" key="1">
    <citation type="submission" date="2021-06" db="EMBL/GenBank/DDBJ databases">
        <authorList>
            <person name="Arsene-Ploetze F."/>
        </authorList>
    </citation>
    <scope>NUCLEOTIDE SEQUENCE</scope>
    <source>
        <strain evidence="4">SBRY1</strain>
    </source>
</reference>
<evidence type="ECO:0000256" key="1">
    <source>
        <dbReference type="ARBA" id="ARBA00022603"/>
    </source>
</evidence>
<dbReference type="AlphaFoldDB" id="A0A9W4H6W0"/>
<keyword evidence="5" id="KW-1185">Reference proteome</keyword>
<evidence type="ECO:0000313" key="4">
    <source>
        <dbReference type="EMBL" id="CAG7656654.1"/>
    </source>
</evidence>
<dbReference type="Gene3D" id="3.40.50.150">
    <property type="entry name" value="Vaccinia Virus protein VP39"/>
    <property type="match status" value="1"/>
</dbReference>
<dbReference type="RefSeq" id="WP_205045661.1">
    <property type="nucleotide sequence ID" value="NZ_CAJVAX010000022.1"/>
</dbReference>
<keyword evidence="1 4" id="KW-0489">Methyltransferase</keyword>
<comment type="caution">
    <text evidence="4">The sequence shown here is derived from an EMBL/GenBank/DDBJ whole genome shotgun (WGS) entry which is preliminary data.</text>
</comment>
<accession>A0A9W4H6W0</accession>
<feature type="region of interest" description="Disordered" evidence="3">
    <location>
        <begin position="1"/>
        <end position="29"/>
    </location>
</feature>
<gene>
    <name evidence="4" type="ORF">SBRY_80026</name>
</gene>
<dbReference type="EMBL" id="CAJVAX010000022">
    <property type="protein sequence ID" value="CAG7656654.1"/>
    <property type="molecule type" value="Genomic_DNA"/>
</dbReference>
<dbReference type="CDD" id="cd02440">
    <property type="entry name" value="AdoMet_MTases"/>
    <property type="match status" value="1"/>
</dbReference>
<keyword evidence="2" id="KW-0808">Transferase</keyword>
<evidence type="ECO:0000256" key="3">
    <source>
        <dbReference type="SAM" id="MobiDB-lite"/>
    </source>
</evidence>
<evidence type="ECO:0000256" key="2">
    <source>
        <dbReference type="ARBA" id="ARBA00022679"/>
    </source>
</evidence>
<dbReference type="PANTHER" id="PTHR44942:SF4">
    <property type="entry name" value="METHYLTRANSFERASE TYPE 11 DOMAIN-CONTAINING PROTEIN"/>
    <property type="match status" value="1"/>
</dbReference>